<dbReference type="EMBL" id="JALPRF010000004">
    <property type="protein sequence ID" value="MCK8494772.1"/>
    <property type="molecule type" value="Genomic_DNA"/>
</dbReference>
<dbReference type="SUPFAM" id="SSF88874">
    <property type="entry name" value="Receptor-binding domain of short tail fibre protein gp12"/>
    <property type="match status" value="1"/>
</dbReference>
<proteinExistence type="predicted"/>
<reference evidence="3 4" key="1">
    <citation type="submission" date="2022-04" db="EMBL/GenBank/DDBJ databases">
        <title>Spirosoma sp. strain RP8 genome sequencing and assembly.</title>
        <authorList>
            <person name="Jung Y."/>
        </authorList>
    </citation>
    <scope>NUCLEOTIDE SEQUENCE [LARGE SCALE GENOMIC DNA]</scope>
    <source>
        <strain evidence="3 4">RP8</strain>
    </source>
</reference>
<dbReference type="Pfam" id="PF07484">
    <property type="entry name" value="Collar"/>
    <property type="match status" value="1"/>
</dbReference>
<organism evidence="3 4">
    <name type="scientific">Spirosoma liriopis</name>
    <dbReference type="NCBI Taxonomy" id="2937440"/>
    <lineage>
        <taxon>Bacteria</taxon>
        <taxon>Pseudomonadati</taxon>
        <taxon>Bacteroidota</taxon>
        <taxon>Cytophagia</taxon>
        <taxon>Cytophagales</taxon>
        <taxon>Cytophagaceae</taxon>
        <taxon>Spirosoma</taxon>
    </lineage>
</organism>
<evidence type="ECO:0000259" key="2">
    <source>
        <dbReference type="Pfam" id="PF07484"/>
    </source>
</evidence>
<accession>A0ABT0HRL2</accession>
<dbReference type="RefSeq" id="WP_248479358.1">
    <property type="nucleotide sequence ID" value="NZ_JALPRF010000004.1"/>
</dbReference>
<gene>
    <name evidence="3" type="ORF">M0L20_23085</name>
</gene>
<dbReference type="InterPro" id="IPR011083">
    <property type="entry name" value="Phage_tail_collar_dom"/>
</dbReference>
<evidence type="ECO:0000256" key="1">
    <source>
        <dbReference type="SAM" id="MobiDB-lite"/>
    </source>
</evidence>
<name>A0ABT0HRL2_9BACT</name>
<feature type="region of interest" description="Disordered" evidence="1">
    <location>
        <begin position="68"/>
        <end position="95"/>
    </location>
</feature>
<keyword evidence="4" id="KW-1185">Reference proteome</keyword>
<protein>
    <submittedName>
        <fullName evidence="3">Tail fiber protein</fullName>
    </submittedName>
</protein>
<dbReference type="Proteomes" id="UP001202180">
    <property type="component" value="Unassembled WGS sequence"/>
</dbReference>
<evidence type="ECO:0000313" key="4">
    <source>
        <dbReference type="Proteomes" id="UP001202180"/>
    </source>
</evidence>
<sequence length="178" mass="18833">MDPFLGEIRAVGFNYAPYGWAFCQGQLLSIAQNTALYSILGITYGGDGRVNFALPDLRGRVIVNSGQAPGSSPYYQGQTGGQDTVTLTPEQNPQHTHSLDAIRVPVSENSPNSSSPAKNVLAQTDKAHYGSSTSSQMAAGSLSGTASFIGEGASHDNHMPYLALNYIIALQGVFPQRP</sequence>
<comment type="caution">
    <text evidence="3">The sequence shown here is derived from an EMBL/GenBank/DDBJ whole genome shotgun (WGS) entry which is preliminary data.</text>
</comment>
<feature type="domain" description="Phage tail collar" evidence="2">
    <location>
        <begin position="6"/>
        <end position="62"/>
    </location>
</feature>
<evidence type="ECO:0000313" key="3">
    <source>
        <dbReference type="EMBL" id="MCK8494772.1"/>
    </source>
</evidence>
<dbReference type="Gene3D" id="3.90.1340.10">
    <property type="entry name" value="Phage tail collar domain"/>
    <property type="match status" value="1"/>
</dbReference>
<dbReference type="InterPro" id="IPR037053">
    <property type="entry name" value="Phage_tail_collar_dom_sf"/>
</dbReference>